<dbReference type="InterPro" id="IPR050121">
    <property type="entry name" value="Cytochrome_P450_monoxygenase"/>
</dbReference>
<comment type="pathway">
    <text evidence="2">Secondary metabolite biosynthesis.</text>
</comment>
<dbReference type="SUPFAM" id="SSF48264">
    <property type="entry name" value="Cytochrome P450"/>
    <property type="match status" value="1"/>
</dbReference>
<evidence type="ECO:0000256" key="2">
    <source>
        <dbReference type="ARBA" id="ARBA00005179"/>
    </source>
</evidence>
<dbReference type="PRINTS" id="PR00463">
    <property type="entry name" value="EP450I"/>
</dbReference>
<evidence type="ECO:0000313" key="11">
    <source>
        <dbReference type="Proteomes" id="UP000240883"/>
    </source>
</evidence>
<proteinExistence type="predicted"/>
<dbReference type="InterPro" id="IPR036396">
    <property type="entry name" value="Cyt_P450_sf"/>
</dbReference>
<keyword evidence="9" id="KW-0472">Membrane</keyword>
<feature type="transmembrane region" description="Helical" evidence="9">
    <location>
        <begin position="90"/>
        <end position="108"/>
    </location>
</feature>
<dbReference type="PRINTS" id="PR00385">
    <property type="entry name" value="P450"/>
</dbReference>
<organism evidence="10 11">
    <name type="scientific">Corynespora cassiicola Philippines</name>
    <dbReference type="NCBI Taxonomy" id="1448308"/>
    <lineage>
        <taxon>Eukaryota</taxon>
        <taxon>Fungi</taxon>
        <taxon>Dikarya</taxon>
        <taxon>Ascomycota</taxon>
        <taxon>Pezizomycotina</taxon>
        <taxon>Dothideomycetes</taxon>
        <taxon>Pleosporomycetidae</taxon>
        <taxon>Pleosporales</taxon>
        <taxon>Corynesporascaceae</taxon>
        <taxon>Corynespora</taxon>
    </lineage>
</organism>
<dbReference type="GO" id="GO:0016705">
    <property type="term" value="F:oxidoreductase activity, acting on paired donors, with incorporation or reduction of molecular oxygen"/>
    <property type="evidence" value="ECO:0007669"/>
    <property type="project" value="InterPro"/>
</dbReference>
<dbReference type="STRING" id="1448308.A0A2T2NVD9"/>
<keyword evidence="3 8" id="KW-0349">Heme</keyword>
<dbReference type="EMBL" id="KZ678133">
    <property type="protein sequence ID" value="PSN69360.1"/>
    <property type="molecule type" value="Genomic_DNA"/>
</dbReference>
<dbReference type="Pfam" id="PF00067">
    <property type="entry name" value="p450"/>
    <property type="match status" value="1"/>
</dbReference>
<accession>A0A2T2NVD9</accession>
<dbReference type="GO" id="GO:0005506">
    <property type="term" value="F:iron ion binding"/>
    <property type="evidence" value="ECO:0007669"/>
    <property type="project" value="InterPro"/>
</dbReference>
<evidence type="ECO:0000256" key="1">
    <source>
        <dbReference type="ARBA" id="ARBA00001971"/>
    </source>
</evidence>
<dbReference type="PANTHER" id="PTHR24305">
    <property type="entry name" value="CYTOCHROME P450"/>
    <property type="match status" value="1"/>
</dbReference>
<keyword evidence="11" id="KW-1185">Reference proteome</keyword>
<gene>
    <name evidence="10" type="ORF">BS50DRAFT_619981</name>
</gene>
<dbReference type="InterPro" id="IPR002401">
    <property type="entry name" value="Cyt_P450_E_grp-I"/>
</dbReference>
<dbReference type="OrthoDB" id="10029320at2759"/>
<comment type="cofactor">
    <cofactor evidence="1 8">
        <name>heme</name>
        <dbReference type="ChEBI" id="CHEBI:30413"/>
    </cofactor>
</comment>
<keyword evidence="6 8" id="KW-0408">Iron</keyword>
<keyword evidence="9" id="KW-0812">Transmembrane</keyword>
<dbReference type="Gene3D" id="1.10.630.10">
    <property type="entry name" value="Cytochrome P450"/>
    <property type="match status" value="1"/>
</dbReference>
<evidence type="ECO:0000256" key="9">
    <source>
        <dbReference type="SAM" id="Phobius"/>
    </source>
</evidence>
<dbReference type="Proteomes" id="UP000240883">
    <property type="component" value="Unassembled WGS sequence"/>
</dbReference>
<reference evidence="10 11" key="1">
    <citation type="journal article" date="2018" name="Front. Microbiol.">
        <title>Genome-Wide Analysis of Corynespora cassiicola Leaf Fall Disease Putative Effectors.</title>
        <authorList>
            <person name="Lopez D."/>
            <person name="Ribeiro S."/>
            <person name="Label P."/>
            <person name="Fumanal B."/>
            <person name="Venisse J.S."/>
            <person name="Kohler A."/>
            <person name="de Oliveira R.R."/>
            <person name="Labutti K."/>
            <person name="Lipzen A."/>
            <person name="Lail K."/>
            <person name="Bauer D."/>
            <person name="Ohm R.A."/>
            <person name="Barry K.W."/>
            <person name="Spatafora J."/>
            <person name="Grigoriev I.V."/>
            <person name="Martin F.M."/>
            <person name="Pujade-Renaud V."/>
        </authorList>
    </citation>
    <scope>NUCLEOTIDE SEQUENCE [LARGE SCALE GENOMIC DNA]</scope>
    <source>
        <strain evidence="10 11">Philippines</strain>
    </source>
</reference>
<dbReference type="AlphaFoldDB" id="A0A2T2NVD9"/>
<protein>
    <submittedName>
        <fullName evidence="10">Cytochrome P450</fullName>
    </submittedName>
</protein>
<feature type="transmembrane region" description="Helical" evidence="9">
    <location>
        <begin position="48"/>
        <end position="69"/>
    </location>
</feature>
<evidence type="ECO:0000256" key="7">
    <source>
        <dbReference type="ARBA" id="ARBA00023033"/>
    </source>
</evidence>
<keyword evidence="9" id="KW-1133">Transmembrane helix</keyword>
<name>A0A2T2NVD9_CORCC</name>
<keyword evidence="7" id="KW-0503">Monooxygenase</keyword>
<keyword evidence="5" id="KW-0560">Oxidoreductase</keyword>
<keyword evidence="4 8" id="KW-0479">Metal-binding</keyword>
<dbReference type="GO" id="GO:0020037">
    <property type="term" value="F:heme binding"/>
    <property type="evidence" value="ECO:0007669"/>
    <property type="project" value="InterPro"/>
</dbReference>
<evidence type="ECO:0000256" key="5">
    <source>
        <dbReference type="ARBA" id="ARBA00023002"/>
    </source>
</evidence>
<evidence type="ECO:0000256" key="6">
    <source>
        <dbReference type="ARBA" id="ARBA00023004"/>
    </source>
</evidence>
<sequence length="572" mass="64091">MSPVTPCFGFHVKWRDKISRTGWSVLSLTSSTLLFSRRPLAMRNDFPINSWGALLTAALSCIVVFSIKLHKARRLVRNLQKQGLSMPPHSYLFGHIPLLVSIVASLPPRAYGLYVSDSIRKRYPYLDTAFYLDIWPFGPLMLVVLKPDMMYQLTQANQLPKDASMRKFLEPLTGKEDLATMNGEEWKKWRRLFNPGFSSKQIAGLFPVIVEKVRIFTVLLEKKAQTGEVFRLDDMAVNLTIDIIGEVVILYPVVPGSNQSQHHDICLALTVELEIFPNPARPFVHWYNTYLMDNYLTSQLHSRYASTFHGKETLGKSVIDLALQSYLKDNSTKSGDSLALPKAFQQAALSQTKLFIFAGHDTTSSTVVFTLSLLYLNPTDLSLLRAEHNSILGPSSTLERTLSESPTLIKDLPYTLAVIKETLRIYPPVSALRTGAPEVTLVDKDSNKQYPTAGCTILGDHYALHHNPAIFPRPEEFLPECWLVGKGHALYPPEHAWRPFEKGPRSCLGKDLALLEIATVLAFVVRRFEIQECYGRVFGVLEGVGERRAYMAGVGGGGHPAEGFPCTVRVLE</sequence>
<evidence type="ECO:0000256" key="8">
    <source>
        <dbReference type="PIRSR" id="PIRSR602401-1"/>
    </source>
</evidence>
<evidence type="ECO:0000256" key="3">
    <source>
        <dbReference type="ARBA" id="ARBA00022617"/>
    </source>
</evidence>
<dbReference type="PANTHER" id="PTHR24305:SF107">
    <property type="entry name" value="P450, PUTATIVE (EUROFUNG)-RELATED"/>
    <property type="match status" value="1"/>
</dbReference>
<evidence type="ECO:0000313" key="10">
    <source>
        <dbReference type="EMBL" id="PSN69360.1"/>
    </source>
</evidence>
<dbReference type="GO" id="GO:0004497">
    <property type="term" value="F:monooxygenase activity"/>
    <property type="evidence" value="ECO:0007669"/>
    <property type="project" value="UniProtKB-KW"/>
</dbReference>
<evidence type="ECO:0000256" key="4">
    <source>
        <dbReference type="ARBA" id="ARBA00022723"/>
    </source>
</evidence>
<dbReference type="CDD" id="cd11051">
    <property type="entry name" value="CYP59-like"/>
    <property type="match status" value="1"/>
</dbReference>
<dbReference type="InterPro" id="IPR001128">
    <property type="entry name" value="Cyt_P450"/>
</dbReference>
<feature type="binding site" description="axial binding residue" evidence="8">
    <location>
        <position position="507"/>
    </location>
    <ligand>
        <name>heme</name>
        <dbReference type="ChEBI" id="CHEBI:30413"/>
    </ligand>
    <ligandPart>
        <name>Fe</name>
        <dbReference type="ChEBI" id="CHEBI:18248"/>
    </ligandPart>
</feature>